<name>A0ABR3W9W7_9PEZI</name>
<dbReference type="InterPro" id="IPR010730">
    <property type="entry name" value="HET"/>
</dbReference>
<protein>
    <recommendedName>
        <fullName evidence="1">Heterokaryon incompatibility domain-containing protein</fullName>
    </recommendedName>
</protein>
<reference evidence="2 3" key="1">
    <citation type="journal article" date="2024" name="IMA Fungus">
        <title>IMA Genome - F19 : A genome assembly and annotation guide to empower mycologists, including annotated draft genome sequences of Ceratocystis pirilliformis, Diaporthe australafricana, Fusarium ophioides, Paecilomyces lecythidis, and Sporothrix stenoceras.</title>
        <authorList>
            <person name="Aylward J."/>
            <person name="Wilson A.M."/>
            <person name="Visagie C.M."/>
            <person name="Spraker J."/>
            <person name="Barnes I."/>
            <person name="Buitendag C."/>
            <person name="Ceriani C."/>
            <person name="Del Mar Angel L."/>
            <person name="du Plessis D."/>
            <person name="Fuchs T."/>
            <person name="Gasser K."/>
            <person name="Kramer D."/>
            <person name="Li W."/>
            <person name="Munsamy K."/>
            <person name="Piso A."/>
            <person name="Price J.L."/>
            <person name="Sonnekus B."/>
            <person name="Thomas C."/>
            <person name="van der Nest A."/>
            <person name="van Dijk A."/>
            <person name="van Heerden A."/>
            <person name="van Vuuren N."/>
            <person name="Yilmaz N."/>
            <person name="Duong T.A."/>
            <person name="van der Merwe N.A."/>
            <person name="Wingfield M.J."/>
            <person name="Wingfield B.D."/>
        </authorList>
    </citation>
    <scope>NUCLEOTIDE SEQUENCE [LARGE SCALE GENOMIC DNA]</scope>
    <source>
        <strain evidence="2 3">CMW 18300</strain>
    </source>
</reference>
<sequence length="617" mass="71083">MASTVEIESFRHEGLPDPRTYIRLLEACSVDETRDVPVHCKLTVHCRQAKWLGTKAAKYTAMSYTWGDPQQLAVILVNGKRMEVRRNCEYVLKQACWDKGRYFWIDAICINQTDNEEKSFQVAMMGDIYEKAGRVLACLGRHEDDSEFLFEMMRKHHHAWKNFYGPLIEQSLRLTAWTRFMGEAAVDRMYDALVKFLQRPYFYRVWVHQELFHGKNIQICCEGHKVKGLWLRALYQAFRKFPKIQPLGSNMPGRPPPHPDLRTTDVQFLTSIAIAPKTRISLSDMTLFVEKWQCEDPRDRVYGTLSMIEWEGKEPIQPDYSKDSFGIGLEVLRRLGNDAEFETLFWQILQVVKILIPDLISDPSRMRAIQERRSGDFKVPPAIPTPNPGNTRTMTMIRAWGKRLCLHNASWQLQRQPSSEVPDYSGLELCNGESFPSDGLLTVVQKWHKGHNWDTWSMDILLPQEAQHGDWLLAPSFTYSDARSGTAKESRLAYESRSNPVRCDMVFVARKADDGRLRLVGQGLFVGRNHWPQRKTWEKVWGDGGSKYGVHLDADDAIVLACASGWRSLVLDNGFVDFATMSESNGLRFDESRKLEAKQYFETKVFGESSYSHATPM</sequence>
<dbReference type="Proteomes" id="UP001583177">
    <property type="component" value="Unassembled WGS sequence"/>
</dbReference>
<dbReference type="PANTHER" id="PTHR24148:SF64">
    <property type="entry name" value="HETEROKARYON INCOMPATIBILITY DOMAIN-CONTAINING PROTEIN"/>
    <property type="match status" value="1"/>
</dbReference>
<proteinExistence type="predicted"/>
<evidence type="ECO:0000259" key="1">
    <source>
        <dbReference type="Pfam" id="PF06985"/>
    </source>
</evidence>
<dbReference type="Pfam" id="PF06985">
    <property type="entry name" value="HET"/>
    <property type="match status" value="1"/>
</dbReference>
<dbReference type="InterPro" id="IPR052895">
    <property type="entry name" value="HetReg/Transcr_Mod"/>
</dbReference>
<gene>
    <name evidence="2" type="ORF">Daus18300_010616</name>
</gene>
<accession>A0ABR3W9W7</accession>
<dbReference type="EMBL" id="JAWRVE010000119">
    <property type="protein sequence ID" value="KAL1856853.1"/>
    <property type="molecule type" value="Genomic_DNA"/>
</dbReference>
<evidence type="ECO:0000313" key="2">
    <source>
        <dbReference type="EMBL" id="KAL1856853.1"/>
    </source>
</evidence>
<keyword evidence="3" id="KW-1185">Reference proteome</keyword>
<dbReference type="PANTHER" id="PTHR24148">
    <property type="entry name" value="ANKYRIN REPEAT DOMAIN-CONTAINING PROTEIN 39 HOMOLOG-RELATED"/>
    <property type="match status" value="1"/>
</dbReference>
<feature type="domain" description="Heterokaryon incompatibility" evidence="1">
    <location>
        <begin position="59"/>
        <end position="210"/>
    </location>
</feature>
<evidence type="ECO:0000313" key="3">
    <source>
        <dbReference type="Proteomes" id="UP001583177"/>
    </source>
</evidence>
<organism evidence="2 3">
    <name type="scientific">Diaporthe australafricana</name>
    <dbReference type="NCBI Taxonomy" id="127596"/>
    <lineage>
        <taxon>Eukaryota</taxon>
        <taxon>Fungi</taxon>
        <taxon>Dikarya</taxon>
        <taxon>Ascomycota</taxon>
        <taxon>Pezizomycotina</taxon>
        <taxon>Sordariomycetes</taxon>
        <taxon>Sordariomycetidae</taxon>
        <taxon>Diaporthales</taxon>
        <taxon>Diaporthaceae</taxon>
        <taxon>Diaporthe</taxon>
    </lineage>
</organism>
<comment type="caution">
    <text evidence="2">The sequence shown here is derived from an EMBL/GenBank/DDBJ whole genome shotgun (WGS) entry which is preliminary data.</text>
</comment>